<evidence type="ECO:0000313" key="3">
    <source>
        <dbReference type="Proteomes" id="UP000663844"/>
    </source>
</evidence>
<dbReference type="EMBL" id="CAJNOG010000030">
    <property type="protein sequence ID" value="CAF0798766.1"/>
    <property type="molecule type" value="Genomic_DNA"/>
</dbReference>
<evidence type="ECO:0000313" key="1">
    <source>
        <dbReference type="EMBL" id="CAF0798766.1"/>
    </source>
</evidence>
<dbReference type="Proteomes" id="UP000663845">
    <property type="component" value="Unassembled WGS sequence"/>
</dbReference>
<sequence length="245" mass="28424">MKRTTTSVQQRKRIKTTENDILIKSNDDSIDLISNENQISFVWIDKNIKQNNRIKTSIKQLKSILPCAIATDNYNGFEQWFMECNGDNIENFQFVFIDITKRLNPQAHAMFKALTAMVKPAIYVFDDISATDFHQLSDKPTYFFVSSTTAAKMKDIPKQTQLTFVLEEDKNKVDHYERFENGEDLIFELGDVIYRCYKKEANQYLASGDTIMADMKEKQANQVHSNLKKAYKSVSHDNDIIQDCK</sequence>
<gene>
    <name evidence="1" type="ORF">JYZ213_LOCUS5136</name>
    <name evidence="2" type="ORF">OXD698_LOCUS29411</name>
</gene>
<accession>A0A819NJ76</accession>
<evidence type="ECO:0000313" key="2">
    <source>
        <dbReference type="EMBL" id="CAF3999087.1"/>
    </source>
</evidence>
<proteinExistence type="predicted"/>
<comment type="caution">
    <text evidence="2">The sequence shown here is derived from an EMBL/GenBank/DDBJ whole genome shotgun (WGS) entry which is preliminary data.</text>
</comment>
<protein>
    <submittedName>
        <fullName evidence="2">Uncharacterized protein</fullName>
    </submittedName>
</protein>
<reference evidence="2" key="1">
    <citation type="submission" date="2021-02" db="EMBL/GenBank/DDBJ databases">
        <authorList>
            <person name="Nowell W R."/>
        </authorList>
    </citation>
    <scope>NUCLEOTIDE SEQUENCE</scope>
</reference>
<dbReference type="EMBL" id="CAJOAZ010003305">
    <property type="protein sequence ID" value="CAF3999087.1"/>
    <property type="molecule type" value="Genomic_DNA"/>
</dbReference>
<dbReference type="Proteomes" id="UP000663844">
    <property type="component" value="Unassembled WGS sequence"/>
</dbReference>
<name>A0A819NJ76_9BILA</name>
<dbReference type="AlphaFoldDB" id="A0A819NJ76"/>
<organism evidence="2 3">
    <name type="scientific">Adineta steineri</name>
    <dbReference type="NCBI Taxonomy" id="433720"/>
    <lineage>
        <taxon>Eukaryota</taxon>
        <taxon>Metazoa</taxon>
        <taxon>Spiralia</taxon>
        <taxon>Gnathifera</taxon>
        <taxon>Rotifera</taxon>
        <taxon>Eurotatoria</taxon>
        <taxon>Bdelloidea</taxon>
        <taxon>Adinetida</taxon>
        <taxon>Adinetidae</taxon>
        <taxon>Adineta</taxon>
    </lineage>
</organism>